<sequence length="163" mass="19378">MFNMKVLRKCGGILENVIKLRFVEPFSTEEYIKEMEEIISRTRIGETWIRNLMESKIIRNTYKEYRRSKRPVLKCKKCGSTFHLAKVCTKRTKINEVQLMEEVQCAEEKEKYDQDSEISDDTPAEDYPIENITAFFEVTEVYTHLPQYSKDCLSLIIIQEDRM</sequence>
<comment type="caution">
    <text evidence="1">The sequence shown here is derived from an EMBL/GenBank/DDBJ whole genome shotgun (WGS) entry which is preliminary data.</text>
</comment>
<dbReference type="Proteomes" id="UP000765509">
    <property type="component" value="Unassembled WGS sequence"/>
</dbReference>
<proteinExistence type="predicted"/>
<evidence type="ECO:0000313" key="2">
    <source>
        <dbReference type="Proteomes" id="UP000765509"/>
    </source>
</evidence>
<protein>
    <submittedName>
        <fullName evidence="1">Uncharacterized protein</fullName>
    </submittedName>
</protein>
<accession>A0A9Q3BX43</accession>
<dbReference type="EMBL" id="AVOT02003183">
    <property type="protein sequence ID" value="MBW0472730.1"/>
    <property type="molecule type" value="Genomic_DNA"/>
</dbReference>
<dbReference type="AlphaFoldDB" id="A0A9Q3BX43"/>
<organism evidence="1 2">
    <name type="scientific">Austropuccinia psidii MF-1</name>
    <dbReference type="NCBI Taxonomy" id="1389203"/>
    <lineage>
        <taxon>Eukaryota</taxon>
        <taxon>Fungi</taxon>
        <taxon>Dikarya</taxon>
        <taxon>Basidiomycota</taxon>
        <taxon>Pucciniomycotina</taxon>
        <taxon>Pucciniomycetes</taxon>
        <taxon>Pucciniales</taxon>
        <taxon>Sphaerophragmiaceae</taxon>
        <taxon>Austropuccinia</taxon>
    </lineage>
</organism>
<evidence type="ECO:0000313" key="1">
    <source>
        <dbReference type="EMBL" id="MBW0472730.1"/>
    </source>
</evidence>
<keyword evidence="2" id="KW-1185">Reference proteome</keyword>
<reference evidence="1" key="1">
    <citation type="submission" date="2021-03" db="EMBL/GenBank/DDBJ databases">
        <title>Draft genome sequence of rust myrtle Austropuccinia psidii MF-1, a brazilian biotype.</title>
        <authorList>
            <person name="Quecine M.C."/>
            <person name="Pachon D.M.R."/>
            <person name="Bonatelli M.L."/>
            <person name="Correr F.H."/>
            <person name="Franceschini L.M."/>
            <person name="Leite T.F."/>
            <person name="Margarido G.R.A."/>
            <person name="Almeida C.A."/>
            <person name="Ferrarezi J.A."/>
            <person name="Labate C.A."/>
        </authorList>
    </citation>
    <scope>NUCLEOTIDE SEQUENCE</scope>
    <source>
        <strain evidence="1">MF-1</strain>
    </source>
</reference>
<dbReference type="OrthoDB" id="2517660at2759"/>
<name>A0A9Q3BX43_9BASI</name>
<gene>
    <name evidence="1" type="ORF">O181_012445</name>
</gene>